<evidence type="ECO:0000313" key="1">
    <source>
        <dbReference type="EMBL" id="MPN45137.1"/>
    </source>
</evidence>
<comment type="caution">
    <text evidence="1">The sequence shown here is derived from an EMBL/GenBank/DDBJ whole genome shotgun (WGS) entry which is preliminary data.</text>
</comment>
<protein>
    <submittedName>
        <fullName evidence="1">Uncharacterized protein</fullName>
    </submittedName>
</protein>
<proteinExistence type="predicted"/>
<dbReference type="EMBL" id="VSSQ01104787">
    <property type="protein sequence ID" value="MPN45137.1"/>
    <property type="molecule type" value="Genomic_DNA"/>
</dbReference>
<accession>A0A645I1G8</accession>
<name>A0A645I1G8_9ZZZZ</name>
<dbReference type="AlphaFoldDB" id="A0A645I1G8"/>
<reference evidence="1" key="1">
    <citation type="submission" date="2019-08" db="EMBL/GenBank/DDBJ databases">
        <authorList>
            <person name="Kucharzyk K."/>
            <person name="Murdoch R.W."/>
            <person name="Higgins S."/>
            <person name="Loffler F."/>
        </authorList>
    </citation>
    <scope>NUCLEOTIDE SEQUENCE</scope>
</reference>
<gene>
    <name evidence="1" type="ORF">SDC9_192704</name>
</gene>
<organism evidence="1">
    <name type="scientific">bioreactor metagenome</name>
    <dbReference type="NCBI Taxonomy" id="1076179"/>
    <lineage>
        <taxon>unclassified sequences</taxon>
        <taxon>metagenomes</taxon>
        <taxon>ecological metagenomes</taxon>
    </lineage>
</organism>
<sequence length="125" mass="13951">MEAGNAKGFYNATDLNRVGQAVVWLSTAFNQYCYPVEVAPKVDWQVTDFPNQRDMAAYLANIVALLTAYYVPPGSPSLPSDMAGLDYEKANAIEKTLDDLKKLFDNMIEAFLYSGIFYVGEEFVL</sequence>